<dbReference type="GO" id="GO:0035361">
    <property type="term" value="C:Cul8-RING ubiquitin ligase complex"/>
    <property type="evidence" value="ECO:0007669"/>
    <property type="project" value="TreeGrafter"/>
</dbReference>
<feature type="domain" description="BRCT" evidence="2">
    <location>
        <begin position="258"/>
        <end position="330"/>
    </location>
</feature>
<feature type="compositionally biased region" description="Polar residues" evidence="1">
    <location>
        <begin position="57"/>
        <end position="69"/>
    </location>
</feature>
<dbReference type="OrthoDB" id="342264at2759"/>
<feature type="region of interest" description="Disordered" evidence="1">
    <location>
        <begin position="47"/>
        <end position="69"/>
    </location>
</feature>
<feature type="compositionally biased region" description="Low complexity" evidence="1">
    <location>
        <begin position="509"/>
        <end position="520"/>
    </location>
</feature>
<dbReference type="SUPFAM" id="SSF52113">
    <property type="entry name" value="BRCT domain"/>
    <property type="match status" value="5"/>
</dbReference>
<dbReference type="InterPro" id="IPR036420">
    <property type="entry name" value="BRCT_dom_sf"/>
</dbReference>
<evidence type="ECO:0000259" key="2">
    <source>
        <dbReference type="PROSITE" id="PS50172"/>
    </source>
</evidence>
<feature type="domain" description="BRCT" evidence="2">
    <location>
        <begin position="112"/>
        <end position="201"/>
    </location>
</feature>
<dbReference type="Pfam" id="PF16770">
    <property type="entry name" value="RTT107_BRCT_5"/>
    <property type="match status" value="1"/>
</dbReference>
<dbReference type="CDD" id="cd18436">
    <property type="entry name" value="BRCT_BRC1_like_rpt2"/>
    <property type="match status" value="1"/>
</dbReference>
<dbReference type="AlphaFoldDB" id="A0A8H7BTN0"/>
<sequence>MSSKEQEAIQNCKTSLFRDVFYVFDRALSRFKREHIEKLLSANGASAVENQNDDNADTPSATRNPTHIISTRPLQPNELAQFDHGIALVTPQWVEAAVRNGFTHDAKYYSPDPRKIFSGTVVSTSGLPKSDRESIYGGLLALGGQYREDLTAEVTHLVCLKPEGEKYDKAINENNIKVVLPQWVDDCLKFRRLVREDIFQFPDPPFLRTNEENAINDARPRSADDPQSTEKDESTIDNLGQMIYQYPKTMLLLPEVNKGDSFLNNRTFYLSSDLEISKEFQTSLEKLLVKAGATVSEEYNENTDIVITKWRSSSIYLKACKDQKVVASLWWASNTLWRRRFELPTRTLLDYPRPKGGIPGMENAVITITSYSGIARDYLRRLITAVGATYTANMTESQTTHVICSSKNSTKYRVARHWNLAVVNHLWIEECFQLWTCKSVEDERYVYFPGGKILDQLVGQTPLISDELEKWWKVADQVPKVFCPDSLRVPSKKTGLTLPLTAKEKTSKSDASSSSPTTPRSPKDPVSPSAQGTGSVTRKRPRQAAVAATHALQTVIVPDLNAYQKEMKTKRIKVDEDNLDEDNYTNRSSSSKSEASINHAVKHGNDLTSRVVKRSIGEQQSGPSMTSKAKPTVIKIATSGTTLASDQKAAGLTDIDVQALRRLGAQLTESIVHATHLIVEERILRTPKFLCAVNLGLDIVQVDWIKDTIRNDGWQDVAPYAVVDRETEDRHNFSLSGSLALARQSRVEQAKMRHGTWLQGWDVCVLQSSKNVLKEVIETAGGKFVNKTYARKLCDLGINDSEKKLLIISDPKDKTEWAEFTSHGISIYDIEMVIVGSFRQRLDLDQFKLH</sequence>
<protein>
    <recommendedName>
        <fullName evidence="2">BRCT domain-containing protein</fullName>
    </recommendedName>
</protein>
<feature type="domain" description="BRCT" evidence="2">
    <location>
        <begin position="660"/>
        <end position="722"/>
    </location>
</feature>
<dbReference type="CDD" id="cd00027">
    <property type="entry name" value="BRCT"/>
    <property type="match status" value="1"/>
</dbReference>
<dbReference type="PANTHER" id="PTHR47667:SF1">
    <property type="entry name" value="REGULATOR OF TY1 TRANSPOSITION PROTEIN 107"/>
    <property type="match status" value="1"/>
</dbReference>
<dbReference type="InterPro" id="IPR053036">
    <property type="entry name" value="CellCycle_DNARepair_Reg"/>
</dbReference>
<feature type="domain" description="BRCT" evidence="2">
    <location>
        <begin position="361"/>
        <end position="433"/>
    </location>
</feature>
<proteinExistence type="predicted"/>
<evidence type="ECO:0000313" key="4">
    <source>
        <dbReference type="Proteomes" id="UP000605846"/>
    </source>
</evidence>
<dbReference type="SMART" id="SM00292">
    <property type="entry name" value="BRCT"/>
    <property type="match status" value="5"/>
</dbReference>
<dbReference type="InterPro" id="IPR001357">
    <property type="entry name" value="BRCT_dom"/>
</dbReference>
<comment type="caution">
    <text evidence="3">The sequence shown here is derived from an EMBL/GenBank/DDBJ whole genome shotgun (WGS) entry which is preliminary data.</text>
</comment>
<dbReference type="Pfam" id="PF12738">
    <property type="entry name" value="PTCB-BRCT"/>
    <property type="match status" value="2"/>
</dbReference>
<dbReference type="GO" id="GO:0005634">
    <property type="term" value="C:nucleus"/>
    <property type="evidence" value="ECO:0007669"/>
    <property type="project" value="TreeGrafter"/>
</dbReference>
<feature type="domain" description="BRCT" evidence="2">
    <location>
        <begin position="12"/>
        <end position="111"/>
    </location>
</feature>
<organism evidence="3 4">
    <name type="scientific">Apophysomyces ossiformis</name>
    <dbReference type="NCBI Taxonomy" id="679940"/>
    <lineage>
        <taxon>Eukaryota</taxon>
        <taxon>Fungi</taxon>
        <taxon>Fungi incertae sedis</taxon>
        <taxon>Mucoromycota</taxon>
        <taxon>Mucoromycotina</taxon>
        <taxon>Mucoromycetes</taxon>
        <taxon>Mucorales</taxon>
        <taxon>Mucorineae</taxon>
        <taxon>Mucoraceae</taxon>
        <taxon>Apophysomyces</taxon>
    </lineage>
</organism>
<dbReference type="GO" id="GO:1990683">
    <property type="term" value="P:DNA double-strand break attachment to nuclear envelope"/>
    <property type="evidence" value="ECO:0007669"/>
    <property type="project" value="TreeGrafter"/>
</dbReference>
<feature type="region of interest" description="Disordered" evidence="1">
    <location>
        <begin position="498"/>
        <end position="546"/>
    </location>
</feature>
<dbReference type="PANTHER" id="PTHR47667">
    <property type="entry name" value="REGULATOR OF TY1 TRANSPOSITION PROTEIN 107"/>
    <property type="match status" value="1"/>
</dbReference>
<gene>
    <name evidence="3" type="ORF">EC973_008477</name>
</gene>
<dbReference type="EMBL" id="JABAYA010000073">
    <property type="protein sequence ID" value="KAF7726703.1"/>
    <property type="molecule type" value="Genomic_DNA"/>
</dbReference>
<dbReference type="CDD" id="cd18432">
    <property type="entry name" value="BRCT_PAXIP1_rpt6_like"/>
    <property type="match status" value="1"/>
</dbReference>
<keyword evidence="4" id="KW-1185">Reference proteome</keyword>
<dbReference type="Pfam" id="PF00533">
    <property type="entry name" value="BRCT"/>
    <property type="match status" value="1"/>
</dbReference>
<dbReference type="Pfam" id="PF16589">
    <property type="entry name" value="BRCT_2"/>
    <property type="match status" value="1"/>
</dbReference>
<feature type="region of interest" description="Disordered" evidence="1">
    <location>
        <begin position="209"/>
        <end position="233"/>
    </location>
</feature>
<reference evidence="3" key="1">
    <citation type="submission" date="2020-01" db="EMBL/GenBank/DDBJ databases">
        <title>Genome Sequencing of Three Apophysomyces-Like Fungal Strains Confirms a Novel Fungal Genus in the Mucoromycota with divergent Burkholderia-like Endosymbiotic Bacteria.</title>
        <authorList>
            <person name="Stajich J.E."/>
            <person name="Macias A.M."/>
            <person name="Carter-House D."/>
            <person name="Lovett B."/>
            <person name="Kasson L.R."/>
            <person name="Berry K."/>
            <person name="Grigoriev I."/>
            <person name="Chang Y."/>
            <person name="Spatafora J."/>
            <person name="Kasson M.T."/>
        </authorList>
    </citation>
    <scope>NUCLEOTIDE SEQUENCE</scope>
    <source>
        <strain evidence="3">NRRL A-21654</strain>
    </source>
</reference>
<dbReference type="Proteomes" id="UP000605846">
    <property type="component" value="Unassembled WGS sequence"/>
</dbReference>
<feature type="compositionally biased region" description="Basic and acidic residues" evidence="1">
    <location>
        <begin position="218"/>
        <end position="233"/>
    </location>
</feature>
<dbReference type="PROSITE" id="PS50172">
    <property type="entry name" value="BRCT"/>
    <property type="match status" value="5"/>
</dbReference>
<dbReference type="GO" id="GO:0006302">
    <property type="term" value="P:double-strand break repair"/>
    <property type="evidence" value="ECO:0007669"/>
    <property type="project" value="TreeGrafter"/>
</dbReference>
<evidence type="ECO:0000313" key="3">
    <source>
        <dbReference type="EMBL" id="KAF7726703.1"/>
    </source>
</evidence>
<evidence type="ECO:0000256" key="1">
    <source>
        <dbReference type="SAM" id="MobiDB-lite"/>
    </source>
</evidence>
<name>A0A8H7BTN0_9FUNG</name>
<dbReference type="Gene3D" id="3.40.50.10190">
    <property type="entry name" value="BRCT domain"/>
    <property type="match status" value="6"/>
</dbReference>
<accession>A0A8H7BTN0</accession>